<evidence type="ECO:0000313" key="3">
    <source>
        <dbReference type="Proteomes" id="UP001148312"/>
    </source>
</evidence>
<name>A0A9W9XC33_9EURO</name>
<comment type="caution">
    <text evidence="2">The sequence shown here is derived from an EMBL/GenBank/DDBJ whole genome shotgun (WGS) entry which is preliminary data.</text>
</comment>
<dbReference type="EMBL" id="JAPWDQ010000004">
    <property type="protein sequence ID" value="KAJ5488640.1"/>
    <property type="molecule type" value="Genomic_DNA"/>
</dbReference>
<reference evidence="2" key="1">
    <citation type="submission" date="2022-12" db="EMBL/GenBank/DDBJ databases">
        <authorList>
            <person name="Petersen C."/>
        </authorList>
    </citation>
    <scope>NUCLEOTIDE SEQUENCE</scope>
    <source>
        <strain evidence="2">IBT 30728</strain>
    </source>
</reference>
<feature type="region of interest" description="Disordered" evidence="1">
    <location>
        <begin position="109"/>
        <end position="136"/>
    </location>
</feature>
<organism evidence="2 3">
    <name type="scientific">Penicillium diatomitis</name>
    <dbReference type="NCBI Taxonomy" id="2819901"/>
    <lineage>
        <taxon>Eukaryota</taxon>
        <taxon>Fungi</taxon>
        <taxon>Dikarya</taxon>
        <taxon>Ascomycota</taxon>
        <taxon>Pezizomycotina</taxon>
        <taxon>Eurotiomycetes</taxon>
        <taxon>Eurotiomycetidae</taxon>
        <taxon>Eurotiales</taxon>
        <taxon>Aspergillaceae</taxon>
        <taxon>Penicillium</taxon>
    </lineage>
</organism>
<dbReference type="PANTHER" id="PTHR35332:SF3">
    <property type="entry name" value="FUCOSE-SPECIFIC LECTIN"/>
    <property type="match status" value="1"/>
</dbReference>
<gene>
    <name evidence="2" type="ORF">N7539_003530</name>
</gene>
<protein>
    <submittedName>
        <fullName evidence="2">Uncharacterized protein</fullName>
    </submittedName>
</protein>
<evidence type="ECO:0000256" key="1">
    <source>
        <dbReference type="SAM" id="MobiDB-lite"/>
    </source>
</evidence>
<accession>A0A9W9XC33</accession>
<dbReference type="AlphaFoldDB" id="A0A9W9XC33"/>
<dbReference type="GeneID" id="81623381"/>
<proteinExistence type="predicted"/>
<dbReference type="InterPro" id="IPR009784">
    <property type="entry name" value="DUF1349"/>
</dbReference>
<dbReference type="Gene3D" id="2.60.120.200">
    <property type="match status" value="1"/>
</dbReference>
<dbReference type="Proteomes" id="UP001148312">
    <property type="component" value="Unassembled WGS sequence"/>
</dbReference>
<sequence>MPLDGASFTPLNLPPTFTLPRCLEYFELTAGPNTDLWRKPPNGDTSTAPIVFTSLRHPFVVAEVTVSADWEMEWDQGGLVIFAGATPQSLSSNARNGFSSTRRSIADRTTLASSLPPSTTPTTTTSTTTSPPRSSPLPCKWVKAGMEFSSGTLNASSVSATADGADWCVSPLGPAMMNSSGGGWTIQSLRIKLERVGHALWIWYQVPLAAPYATTPGAVGSTWKKLREVTWFFYGVEDKFVHVGVYASRPTNVARGQTMWDAMHGLTLDSTLAAGPTDGLVVEFEDLEIF</sequence>
<dbReference type="PANTHER" id="PTHR35332">
    <property type="entry name" value="REGULATION OF ENOLASE PROTEIN 1"/>
    <property type="match status" value="1"/>
</dbReference>
<evidence type="ECO:0000313" key="2">
    <source>
        <dbReference type="EMBL" id="KAJ5488640.1"/>
    </source>
</evidence>
<reference evidence="2" key="2">
    <citation type="journal article" date="2023" name="IMA Fungus">
        <title>Comparative genomic study of the Penicillium genus elucidates a diverse pangenome and 15 lateral gene transfer events.</title>
        <authorList>
            <person name="Petersen C."/>
            <person name="Sorensen T."/>
            <person name="Nielsen M.R."/>
            <person name="Sondergaard T.E."/>
            <person name="Sorensen J.L."/>
            <person name="Fitzpatrick D.A."/>
            <person name="Frisvad J.C."/>
            <person name="Nielsen K.L."/>
        </authorList>
    </citation>
    <scope>NUCLEOTIDE SEQUENCE</scope>
    <source>
        <strain evidence="2">IBT 30728</strain>
    </source>
</reference>
<dbReference type="RefSeq" id="XP_056790673.1">
    <property type="nucleotide sequence ID" value="XM_056933132.1"/>
</dbReference>
<keyword evidence="3" id="KW-1185">Reference proteome</keyword>
<dbReference type="Pfam" id="PF07081">
    <property type="entry name" value="DUF1349"/>
    <property type="match status" value="1"/>
</dbReference>